<gene>
    <name evidence="2" type="ORF">ACFQY0_14860</name>
</gene>
<dbReference type="InterPro" id="IPR020471">
    <property type="entry name" value="AKR"/>
</dbReference>
<feature type="domain" description="NADP-dependent oxidoreductase" evidence="1">
    <location>
        <begin position="16"/>
        <end position="295"/>
    </location>
</feature>
<sequence length="312" mass="34930">MKSRPLGKTGIDLPILSFGASSLGAEFRSISFDEAMRSTRTALDLGMNFIDVSPYYGRGMAEIMLGLGLKDVPRDSYLLCTKAGRYAEEYFDYSAKRMEESLHISLQRLKTDHLDVLLLHDPEYIRLPQVWEETIPAIQKFKEQGKVRAIGFSCYPLKTFNTILDHVEDDIDCVLSYNRYTLQNTSFVSEILPRLEAKGIGAMNAGPFSARLLTNATLPDWLKEPEEVKEAARQAAKACSDRGVDIAKLALQFSCEHEGLATTVAGSANPDNIRKWAQWLDEPIDRELLAEVQAIFEPVKDLGHVEGLPENN</sequence>
<dbReference type="Proteomes" id="UP001596472">
    <property type="component" value="Unassembled WGS sequence"/>
</dbReference>
<comment type="caution">
    <text evidence="2">The sequence shown here is derived from an EMBL/GenBank/DDBJ whole genome shotgun (WGS) entry which is preliminary data.</text>
</comment>
<dbReference type="InterPro" id="IPR044479">
    <property type="entry name" value="LGALDH-like"/>
</dbReference>
<accession>A0ABW2LAT2</accession>
<name>A0ABW2LAT2_9BACT</name>
<evidence type="ECO:0000313" key="2">
    <source>
        <dbReference type="EMBL" id="MFC7338473.1"/>
    </source>
</evidence>
<reference evidence="3" key="1">
    <citation type="journal article" date="2019" name="Int. J. Syst. Evol. Microbiol.">
        <title>The Global Catalogue of Microorganisms (GCM) 10K type strain sequencing project: providing services to taxonomists for standard genome sequencing and annotation.</title>
        <authorList>
            <consortium name="The Broad Institute Genomics Platform"/>
            <consortium name="The Broad Institute Genome Sequencing Center for Infectious Disease"/>
            <person name="Wu L."/>
            <person name="Ma J."/>
        </authorList>
    </citation>
    <scope>NUCLEOTIDE SEQUENCE [LARGE SCALE GENOMIC DNA]</scope>
    <source>
        <strain evidence="3">CGMCC 4.1467</strain>
    </source>
</reference>
<organism evidence="2 3">
    <name type="scientific">Haloferula chungangensis</name>
    <dbReference type="NCBI Taxonomy" id="1048331"/>
    <lineage>
        <taxon>Bacteria</taxon>
        <taxon>Pseudomonadati</taxon>
        <taxon>Verrucomicrobiota</taxon>
        <taxon>Verrucomicrobiia</taxon>
        <taxon>Verrucomicrobiales</taxon>
        <taxon>Verrucomicrobiaceae</taxon>
        <taxon>Haloferula</taxon>
    </lineage>
</organism>
<dbReference type="CDD" id="cd19163">
    <property type="entry name" value="AKR_galDH"/>
    <property type="match status" value="1"/>
</dbReference>
<dbReference type="PANTHER" id="PTHR42686:SF1">
    <property type="entry name" value="GH17980P-RELATED"/>
    <property type="match status" value="1"/>
</dbReference>
<keyword evidence="3" id="KW-1185">Reference proteome</keyword>
<dbReference type="RefSeq" id="WP_379713837.1">
    <property type="nucleotide sequence ID" value="NZ_JBHTBS010000008.1"/>
</dbReference>
<dbReference type="PANTHER" id="PTHR42686">
    <property type="entry name" value="GH17980P-RELATED"/>
    <property type="match status" value="1"/>
</dbReference>
<dbReference type="Gene3D" id="3.20.20.100">
    <property type="entry name" value="NADP-dependent oxidoreductase domain"/>
    <property type="match status" value="1"/>
</dbReference>
<protein>
    <submittedName>
        <fullName evidence="2">Aldo/keto reductase</fullName>
    </submittedName>
</protein>
<dbReference type="InterPro" id="IPR023210">
    <property type="entry name" value="NADP_OxRdtase_dom"/>
</dbReference>
<dbReference type="EMBL" id="JBHTBS010000008">
    <property type="protein sequence ID" value="MFC7338473.1"/>
    <property type="molecule type" value="Genomic_DNA"/>
</dbReference>
<dbReference type="InterPro" id="IPR036812">
    <property type="entry name" value="NAD(P)_OxRdtase_dom_sf"/>
</dbReference>
<evidence type="ECO:0000313" key="3">
    <source>
        <dbReference type="Proteomes" id="UP001596472"/>
    </source>
</evidence>
<dbReference type="Pfam" id="PF00248">
    <property type="entry name" value="Aldo_ket_red"/>
    <property type="match status" value="1"/>
</dbReference>
<evidence type="ECO:0000259" key="1">
    <source>
        <dbReference type="Pfam" id="PF00248"/>
    </source>
</evidence>
<proteinExistence type="predicted"/>
<dbReference type="SUPFAM" id="SSF51430">
    <property type="entry name" value="NAD(P)-linked oxidoreductase"/>
    <property type="match status" value="1"/>
</dbReference>